<reference evidence="8" key="1">
    <citation type="journal article" date="2023" name="Antibiotics">
        <title>Genomic Characterization of Antibiotic-Resistant Campylobacterales Isolated from Chilean Poultry Meat.</title>
        <authorList>
            <person name="Concha-Toloza M."/>
            <person name="Lopez-Cantillo M."/>
            <person name="Molina-Mora J.A."/>
            <person name="Collado L."/>
        </authorList>
    </citation>
    <scope>NUCLEOTIDE SEQUENCE</scope>
    <source>
        <strain evidence="8">FR1p153A2</strain>
    </source>
</reference>
<dbReference type="PROSITE" id="PS50112">
    <property type="entry name" value="PAS"/>
    <property type="match status" value="2"/>
</dbReference>
<feature type="modified residue" description="4-aspartylphosphate" evidence="2">
    <location>
        <position position="67"/>
    </location>
</feature>
<organism evidence="8 9">
    <name type="scientific">Aliarcobacter butzleri</name>
    <dbReference type="NCBI Taxonomy" id="28197"/>
    <lineage>
        <taxon>Bacteria</taxon>
        <taxon>Pseudomonadati</taxon>
        <taxon>Campylobacterota</taxon>
        <taxon>Epsilonproteobacteria</taxon>
        <taxon>Campylobacterales</taxon>
        <taxon>Arcobacteraceae</taxon>
        <taxon>Aliarcobacter</taxon>
    </lineage>
</organism>
<dbReference type="Pfam" id="PF13487">
    <property type="entry name" value="HD_5"/>
    <property type="match status" value="1"/>
</dbReference>
<reference evidence="8" key="2">
    <citation type="submission" date="2023-02" db="EMBL/GenBank/DDBJ databases">
        <authorList>
            <person name="Concha-Toloza M."/>
            <person name="Lopez-Cantillo M."/>
            <person name="Molina-Mora J."/>
            <person name="Collado L."/>
        </authorList>
    </citation>
    <scope>NUCLEOTIDE SEQUENCE</scope>
    <source>
        <strain evidence="8">FR1p153A2</strain>
    </source>
</reference>
<dbReference type="NCBIfam" id="TIGR00229">
    <property type="entry name" value="sensory_box"/>
    <property type="match status" value="2"/>
</dbReference>
<dbReference type="InterPro" id="IPR000700">
    <property type="entry name" value="PAS-assoc_C"/>
</dbReference>
<dbReference type="InterPro" id="IPR037522">
    <property type="entry name" value="HD_GYP_dom"/>
</dbReference>
<dbReference type="FunFam" id="1.10.3210.10:FF:000018">
    <property type="entry name" value="Two-component system response regulator"/>
    <property type="match status" value="1"/>
</dbReference>
<dbReference type="Gene3D" id="3.30.450.20">
    <property type="entry name" value="PAS domain"/>
    <property type="match status" value="2"/>
</dbReference>
<feature type="domain" description="PAC" evidence="5">
    <location>
        <begin position="482"/>
        <end position="536"/>
    </location>
</feature>
<accession>A0AAW6VK10</accession>
<evidence type="ECO:0000256" key="1">
    <source>
        <dbReference type="ARBA" id="ARBA00022801"/>
    </source>
</evidence>
<dbReference type="Proteomes" id="UP001237501">
    <property type="component" value="Unassembled WGS sequence"/>
</dbReference>
<dbReference type="InterPro" id="IPR035965">
    <property type="entry name" value="PAS-like_dom_sf"/>
</dbReference>
<evidence type="ECO:0000313" key="9">
    <source>
        <dbReference type="Proteomes" id="UP001237501"/>
    </source>
</evidence>
<sequence length="731" mass="84761">MNNSDCFDKFNFIANSYNILIIEDSTSMIKIIDFILIKNGFNTFLSLTLENARKIITSNHIDYIILDINLHDGNGYEIIKELSSSIKIIVLTSQTDSQLREVSYQKGVIDFINKDKNFLYKISEIPNLIKQLEKNRTKTILIVEDSFVVREQLKDILTNRNYKVLEAKDENDALKIVTLNKIDLILLDLELEKSNGYDFLIKNKKLILEQLNIKVVIITGNISPTIIRDSFRLGVKEIIKKPFMIEELVLKTDILMNNKDVEDEIVYKTHLLNQYKNTVDRSAIVSKTNEKGIITYVNEAFCNISGYSQNELLGKSHNIVRHEDMDSSMFKEMWHNIKDLKIPWMGVVKNRKKDGNPYWVQTIINPILDENGNILEFIGIRTDITEIEKTKEHLKNQFDISQNNFQEVMNLSKLYENAIERSNIILRVNANKIITYANEQFYKISGFTKEELIGTHYDSLKISDSNINSNIENMWQTISNGEIWEGQISNIFKDNKTYHFLATIVPIVNLNGQVLEYMGIRKDITDVIELHKEIEETQREIIYKMGEIAESRSNETGNHVKRVAEYSKLLALLYGLDEKESDTLFTASPMHDIGKVGVPDSILNKAGKLDENEYKMMKKHCVIGYNILKNSKREILKAAAIVAMQHHEKWDGSGYPRGLKEEEIHIYGRITAVADVFDALGSHRCYKEAWEDEKIFELFRNEKAKHFDPKLVDLFFDNIDKFIEIKNKYKD</sequence>
<dbReference type="Gene3D" id="3.40.50.2300">
    <property type="match status" value="2"/>
</dbReference>
<evidence type="ECO:0000313" key="8">
    <source>
        <dbReference type="EMBL" id="MDK2042534.1"/>
    </source>
</evidence>
<evidence type="ECO:0000259" key="5">
    <source>
        <dbReference type="PROSITE" id="PS50113"/>
    </source>
</evidence>
<dbReference type="InterPro" id="IPR006674">
    <property type="entry name" value="HD_domain"/>
</dbReference>
<evidence type="ECO:0000259" key="4">
    <source>
        <dbReference type="PROSITE" id="PS50112"/>
    </source>
</evidence>
<dbReference type="GO" id="GO:0004112">
    <property type="term" value="F:cyclic-nucleotide phosphodiesterase activity"/>
    <property type="evidence" value="ECO:0007669"/>
    <property type="project" value="UniProtKB-ARBA"/>
</dbReference>
<evidence type="ECO:0000256" key="2">
    <source>
        <dbReference type="PROSITE-ProRule" id="PRU00169"/>
    </source>
</evidence>
<feature type="domain" description="HD" evidence="6">
    <location>
        <begin position="556"/>
        <end position="680"/>
    </location>
</feature>
<dbReference type="PROSITE" id="PS50110">
    <property type="entry name" value="RESPONSE_REGULATORY"/>
    <property type="match status" value="2"/>
</dbReference>
<dbReference type="SUPFAM" id="SSF52172">
    <property type="entry name" value="CheY-like"/>
    <property type="match status" value="2"/>
</dbReference>
<feature type="domain" description="Response regulatory" evidence="3">
    <location>
        <begin position="139"/>
        <end position="256"/>
    </location>
</feature>
<dbReference type="GO" id="GO:0000160">
    <property type="term" value="P:phosphorelay signal transduction system"/>
    <property type="evidence" value="ECO:0007669"/>
    <property type="project" value="InterPro"/>
</dbReference>
<dbReference type="RefSeq" id="WP_284093670.1">
    <property type="nucleotide sequence ID" value="NZ_JAQTJC010000029.1"/>
</dbReference>
<dbReference type="SUPFAM" id="SSF109604">
    <property type="entry name" value="HD-domain/PDEase-like"/>
    <property type="match status" value="1"/>
</dbReference>
<dbReference type="InterPro" id="IPR000014">
    <property type="entry name" value="PAS"/>
</dbReference>
<feature type="domain" description="PAC" evidence="5">
    <location>
        <begin position="338"/>
        <end position="396"/>
    </location>
</feature>
<dbReference type="InterPro" id="IPR001789">
    <property type="entry name" value="Sig_transdc_resp-reg_receiver"/>
</dbReference>
<dbReference type="AlphaFoldDB" id="A0AAW6VK10"/>
<dbReference type="InterPro" id="IPR011006">
    <property type="entry name" value="CheY-like_superfamily"/>
</dbReference>
<protein>
    <submittedName>
        <fullName evidence="8">PAS domain S-box protein</fullName>
    </submittedName>
</protein>
<comment type="caution">
    <text evidence="8">The sequence shown here is derived from an EMBL/GenBank/DDBJ whole genome shotgun (WGS) entry which is preliminary data.</text>
</comment>
<dbReference type="CDD" id="cd00130">
    <property type="entry name" value="PAS"/>
    <property type="match status" value="2"/>
</dbReference>
<dbReference type="Gene3D" id="1.10.3210.10">
    <property type="entry name" value="Hypothetical protein af1432"/>
    <property type="match status" value="1"/>
</dbReference>
<dbReference type="InterPro" id="IPR001610">
    <property type="entry name" value="PAC"/>
</dbReference>
<dbReference type="EMBL" id="JAQTJK010000027">
    <property type="protein sequence ID" value="MDK2042534.1"/>
    <property type="molecule type" value="Genomic_DNA"/>
</dbReference>
<evidence type="ECO:0000259" key="6">
    <source>
        <dbReference type="PROSITE" id="PS51831"/>
    </source>
</evidence>
<name>A0AAW6VK10_9BACT</name>
<dbReference type="PANTHER" id="PTHR45228:SF9">
    <property type="entry name" value="3'3'-CGAMP-SPECIFIC PHOSPHODIESTERASE 2"/>
    <property type="match status" value="1"/>
</dbReference>
<dbReference type="SMART" id="SM00086">
    <property type="entry name" value="PAC"/>
    <property type="match status" value="2"/>
</dbReference>
<feature type="domain" description="PAS" evidence="4">
    <location>
        <begin position="289"/>
        <end position="326"/>
    </location>
</feature>
<dbReference type="Pfam" id="PF00072">
    <property type="entry name" value="Response_reg"/>
    <property type="match status" value="2"/>
</dbReference>
<feature type="domain" description="Response regulatory" evidence="3">
    <location>
        <begin position="18"/>
        <end position="129"/>
    </location>
</feature>
<dbReference type="Pfam" id="PF13426">
    <property type="entry name" value="PAS_9"/>
    <property type="match status" value="2"/>
</dbReference>
<keyword evidence="1" id="KW-0378">Hydrolase</keyword>
<keyword evidence="2" id="KW-0597">Phosphoprotein</keyword>
<feature type="domain" description="PAS" evidence="4">
    <location>
        <begin position="425"/>
        <end position="454"/>
    </location>
</feature>
<dbReference type="SUPFAM" id="SSF55785">
    <property type="entry name" value="PYP-like sensor domain (PAS domain)"/>
    <property type="match status" value="2"/>
</dbReference>
<dbReference type="PROSITE" id="PS51832">
    <property type="entry name" value="HD_GYP"/>
    <property type="match status" value="1"/>
</dbReference>
<feature type="domain" description="HD-GYP" evidence="7">
    <location>
        <begin position="534"/>
        <end position="731"/>
    </location>
</feature>
<evidence type="ECO:0000259" key="3">
    <source>
        <dbReference type="PROSITE" id="PS50110"/>
    </source>
</evidence>
<dbReference type="PANTHER" id="PTHR45228">
    <property type="entry name" value="CYCLIC DI-GMP PHOSPHODIESTERASE TM_0186-RELATED"/>
    <property type="match status" value="1"/>
</dbReference>
<dbReference type="PROSITE" id="PS51831">
    <property type="entry name" value="HD"/>
    <property type="match status" value="1"/>
</dbReference>
<evidence type="ECO:0000259" key="7">
    <source>
        <dbReference type="PROSITE" id="PS51832"/>
    </source>
</evidence>
<feature type="modified residue" description="4-aspartylphosphate" evidence="2">
    <location>
        <position position="188"/>
    </location>
</feature>
<dbReference type="CDD" id="cd00156">
    <property type="entry name" value="REC"/>
    <property type="match status" value="2"/>
</dbReference>
<dbReference type="GO" id="GO:0009214">
    <property type="term" value="P:cyclic nucleotide catabolic process"/>
    <property type="evidence" value="ECO:0007669"/>
    <property type="project" value="UniProtKB-ARBA"/>
</dbReference>
<dbReference type="SMART" id="SM00471">
    <property type="entry name" value="HDc"/>
    <property type="match status" value="1"/>
</dbReference>
<dbReference type="SMART" id="SM00448">
    <property type="entry name" value="REC"/>
    <property type="match status" value="2"/>
</dbReference>
<dbReference type="PROSITE" id="PS50113">
    <property type="entry name" value="PAC"/>
    <property type="match status" value="2"/>
</dbReference>
<dbReference type="InterPro" id="IPR003607">
    <property type="entry name" value="HD/PDEase_dom"/>
</dbReference>
<gene>
    <name evidence="8" type="ORF">PT517_12195</name>
</gene>
<dbReference type="SMART" id="SM00091">
    <property type="entry name" value="PAS"/>
    <property type="match status" value="2"/>
</dbReference>
<proteinExistence type="predicted"/>
<dbReference type="InterPro" id="IPR052020">
    <property type="entry name" value="Cyclic_di-GMP/3'3'-cGAMP_PDE"/>
</dbReference>
<dbReference type="CDD" id="cd00077">
    <property type="entry name" value="HDc"/>
    <property type="match status" value="1"/>
</dbReference>